<dbReference type="OrthoDB" id="9810662at2"/>
<dbReference type="eggNOG" id="COG2064">
    <property type="taxonomic scope" value="Bacteria"/>
</dbReference>
<evidence type="ECO:0000256" key="5">
    <source>
        <dbReference type="ARBA" id="ARBA00023136"/>
    </source>
</evidence>
<name>V8QQQ0_9BURK</name>
<dbReference type="Pfam" id="PF00482">
    <property type="entry name" value="T2SSF"/>
    <property type="match status" value="1"/>
</dbReference>
<comment type="caution">
    <text evidence="8">The sequence shown here is derived from an EMBL/GenBank/DDBJ whole genome shotgun (WGS) entry which is preliminary data.</text>
</comment>
<keyword evidence="5 6" id="KW-0472">Membrane</keyword>
<feature type="transmembrane region" description="Helical" evidence="6">
    <location>
        <begin position="82"/>
        <end position="103"/>
    </location>
</feature>
<sequence>MIVWISCILTGLSFCLCLYLLLSPARRVIATPQAYQQSRALVLLWPWIHGLGRTLLPWMPWTYRTRLLSLLRHAGLERDAQIDHIAGIQGLAGCIVFVCAVVFQRHHVFGDPLLVLFISCVMAAAGSALPLLWLRDRAQKRQDRVLRELPFFLDMTTLCVEAGLNLQGALHQTAELCPPGILRDELRYCLSEMRTGRPRVEALRAMGLRTGVVEVSHWVATIAQAEKMGMGLGPLLRSQSEQRRRERFNRAEKRALEAPVKMLLPLIFCIFPCTFIVLAFPVAMKILQSGL</sequence>
<dbReference type="RefSeq" id="WP_024006236.1">
    <property type="nucleotide sequence ID" value="NZ_KI650980.1"/>
</dbReference>
<feature type="domain" description="Type II secretion system protein GspF" evidence="7">
    <location>
        <begin position="152"/>
        <end position="278"/>
    </location>
</feature>
<dbReference type="STRING" id="1424334.W822_16470"/>
<protein>
    <submittedName>
        <fullName evidence="8">Type II secretion protein F</fullName>
    </submittedName>
</protein>
<dbReference type="InterPro" id="IPR018076">
    <property type="entry name" value="T2SS_GspF_dom"/>
</dbReference>
<evidence type="ECO:0000313" key="8">
    <source>
        <dbReference type="EMBL" id="ETF02296.1"/>
    </source>
</evidence>
<dbReference type="AlphaFoldDB" id="V8QQQ0"/>
<dbReference type="HOGENOM" id="CLU_056917_4_1_4"/>
<gene>
    <name evidence="8" type="ORF">W822_16470</name>
</gene>
<evidence type="ECO:0000256" key="2">
    <source>
        <dbReference type="ARBA" id="ARBA00022475"/>
    </source>
</evidence>
<evidence type="ECO:0000259" key="7">
    <source>
        <dbReference type="Pfam" id="PF00482"/>
    </source>
</evidence>
<feature type="transmembrane region" description="Helical" evidence="6">
    <location>
        <begin position="115"/>
        <end position="134"/>
    </location>
</feature>
<dbReference type="GO" id="GO:0005886">
    <property type="term" value="C:plasma membrane"/>
    <property type="evidence" value="ECO:0007669"/>
    <property type="project" value="UniProtKB-SubCell"/>
</dbReference>
<evidence type="ECO:0000256" key="6">
    <source>
        <dbReference type="SAM" id="Phobius"/>
    </source>
</evidence>
<evidence type="ECO:0000256" key="4">
    <source>
        <dbReference type="ARBA" id="ARBA00022989"/>
    </source>
</evidence>
<evidence type="ECO:0000256" key="3">
    <source>
        <dbReference type="ARBA" id="ARBA00022692"/>
    </source>
</evidence>
<dbReference type="PANTHER" id="PTHR35007:SF2">
    <property type="entry name" value="PILUS ASSEMBLE PROTEIN"/>
    <property type="match status" value="1"/>
</dbReference>
<dbReference type="PANTHER" id="PTHR35007">
    <property type="entry name" value="INTEGRAL MEMBRANE PROTEIN-RELATED"/>
    <property type="match status" value="1"/>
</dbReference>
<organism evidence="8 9">
    <name type="scientific">Advenella kashmirensis W13003</name>
    <dbReference type="NCBI Taxonomy" id="1424334"/>
    <lineage>
        <taxon>Bacteria</taxon>
        <taxon>Pseudomonadati</taxon>
        <taxon>Pseudomonadota</taxon>
        <taxon>Betaproteobacteria</taxon>
        <taxon>Burkholderiales</taxon>
        <taxon>Alcaligenaceae</taxon>
    </lineage>
</organism>
<proteinExistence type="predicted"/>
<feature type="transmembrane region" description="Helical" evidence="6">
    <location>
        <begin position="263"/>
        <end position="284"/>
    </location>
</feature>
<keyword evidence="3 6" id="KW-0812">Transmembrane</keyword>
<dbReference type="Proteomes" id="UP000018733">
    <property type="component" value="Unassembled WGS sequence"/>
</dbReference>
<evidence type="ECO:0000256" key="1">
    <source>
        <dbReference type="ARBA" id="ARBA00004651"/>
    </source>
</evidence>
<dbReference type="PATRIC" id="fig|1424334.3.peg.3307"/>
<keyword evidence="2" id="KW-1003">Cell membrane</keyword>
<reference evidence="8 9" key="1">
    <citation type="journal article" date="2014" name="Genome Announc.">
        <title>Draft Genome Sequence of Advenella kashmirensis Strain W13003, a Polycyclic Aromatic Hydrocarbon-Degrading Bacterium.</title>
        <authorList>
            <person name="Wang X."/>
            <person name="Jin D."/>
            <person name="Zhou L."/>
            <person name="Wu L."/>
            <person name="An W."/>
            <person name="Zhao L."/>
        </authorList>
    </citation>
    <scope>NUCLEOTIDE SEQUENCE [LARGE SCALE GENOMIC DNA]</scope>
    <source>
        <strain evidence="8 9">W13003</strain>
    </source>
</reference>
<comment type="subcellular location">
    <subcellularLocation>
        <location evidence="1">Cell membrane</location>
        <topology evidence="1">Multi-pass membrane protein</topology>
    </subcellularLocation>
</comment>
<dbReference type="EMBL" id="AYXT01000010">
    <property type="protein sequence ID" value="ETF02296.1"/>
    <property type="molecule type" value="Genomic_DNA"/>
</dbReference>
<keyword evidence="9" id="KW-1185">Reference proteome</keyword>
<accession>V8QQQ0</accession>
<evidence type="ECO:0000313" key="9">
    <source>
        <dbReference type="Proteomes" id="UP000018733"/>
    </source>
</evidence>
<keyword evidence="4 6" id="KW-1133">Transmembrane helix</keyword>